<organism evidence="2 3">
    <name type="scientific">Chiloscyllium punctatum</name>
    <name type="common">Brownbanded bambooshark</name>
    <name type="synonym">Hemiscyllium punctatum</name>
    <dbReference type="NCBI Taxonomy" id="137246"/>
    <lineage>
        <taxon>Eukaryota</taxon>
        <taxon>Metazoa</taxon>
        <taxon>Chordata</taxon>
        <taxon>Craniata</taxon>
        <taxon>Vertebrata</taxon>
        <taxon>Chondrichthyes</taxon>
        <taxon>Elasmobranchii</taxon>
        <taxon>Galeomorphii</taxon>
        <taxon>Galeoidea</taxon>
        <taxon>Orectolobiformes</taxon>
        <taxon>Hemiscylliidae</taxon>
        <taxon>Chiloscyllium</taxon>
    </lineage>
</organism>
<feature type="region of interest" description="Disordered" evidence="1">
    <location>
        <begin position="95"/>
        <end position="119"/>
    </location>
</feature>
<name>A0A401TFQ9_CHIPU</name>
<dbReference type="EMBL" id="BEZZ01054797">
    <property type="protein sequence ID" value="GCC41455.1"/>
    <property type="molecule type" value="Genomic_DNA"/>
</dbReference>
<dbReference type="Proteomes" id="UP000287033">
    <property type="component" value="Unassembled WGS sequence"/>
</dbReference>
<evidence type="ECO:0000256" key="1">
    <source>
        <dbReference type="SAM" id="MobiDB-lite"/>
    </source>
</evidence>
<comment type="caution">
    <text evidence="2">The sequence shown here is derived from an EMBL/GenBank/DDBJ whole genome shotgun (WGS) entry which is preliminary data.</text>
</comment>
<feature type="non-terminal residue" evidence="2">
    <location>
        <position position="119"/>
    </location>
</feature>
<accession>A0A401TFQ9</accession>
<keyword evidence="3" id="KW-1185">Reference proteome</keyword>
<protein>
    <submittedName>
        <fullName evidence="2">Uncharacterized protein</fullName>
    </submittedName>
</protein>
<evidence type="ECO:0000313" key="3">
    <source>
        <dbReference type="Proteomes" id="UP000287033"/>
    </source>
</evidence>
<evidence type="ECO:0000313" key="2">
    <source>
        <dbReference type="EMBL" id="GCC41455.1"/>
    </source>
</evidence>
<gene>
    <name evidence="2" type="ORF">chiPu_0025234</name>
</gene>
<dbReference type="AlphaFoldDB" id="A0A401TFQ9"/>
<reference evidence="2 3" key="1">
    <citation type="journal article" date="2018" name="Nat. Ecol. Evol.">
        <title>Shark genomes provide insights into elasmobranch evolution and the origin of vertebrates.</title>
        <authorList>
            <person name="Hara Y"/>
            <person name="Yamaguchi K"/>
            <person name="Onimaru K"/>
            <person name="Kadota M"/>
            <person name="Koyanagi M"/>
            <person name="Keeley SD"/>
            <person name="Tatsumi K"/>
            <person name="Tanaka K"/>
            <person name="Motone F"/>
            <person name="Kageyama Y"/>
            <person name="Nozu R"/>
            <person name="Adachi N"/>
            <person name="Nishimura O"/>
            <person name="Nakagawa R"/>
            <person name="Tanegashima C"/>
            <person name="Kiyatake I"/>
            <person name="Matsumoto R"/>
            <person name="Murakumo K"/>
            <person name="Nishida K"/>
            <person name="Terakita A"/>
            <person name="Kuratani S"/>
            <person name="Sato K"/>
            <person name="Hyodo S Kuraku.S."/>
        </authorList>
    </citation>
    <scope>NUCLEOTIDE SEQUENCE [LARGE SCALE GENOMIC DNA]</scope>
</reference>
<proteinExistence type="predicted"/>
<sequence>MPSLPSVSSICWVSSLGPPIKLQKGTPLVERQRESIRRFPFQCRGVPRGGLREGSVASAWEQKPRSSWIPRLPQCPAPKQNPHPAVELVTSCSPTVRLGHNPRKPAGVKPATTTPPDLP</sequence>